<dbReference type="GO" id="GO:0016740">
    <property type="term" value="F:transferase activity"/>
    <property type="evidence" value="ECO:0007669"/>
    <property type="project" value="InterPro"/>
</dbReference>
<dbReference type="SUPFAM" id="SSF53448">
    <property type="entry name" value="Nucleotide-diphospho-sugar transferases"/>
    <property type="match status" value="1"/>
</dbReference>
<dbReference type="PANTHER" id="PTHR43685:SF14">
    <property type="entry name" value="GLYCOSYLTRANSFERASE 2-LIKE DOMAIN-CONTAINING PROTEIN"/>
    <property type="match status" value="1"/>
</dbReference>
<accession>A0A9X3S0Z3</accession>
<dbReference type="Gene3D" id="3.90.550.10">
    <property type="entry name" value="Spore Coat Polysaccharide Biosynthesis Protein SpsA, Chain A"/>
    <property type="match status" value="1"/>
</dbReference>
<reference evidence="3" key="1">
    <citation type="submission" date="2022-10" db="EMBL/GenBank/DDBJ databases">
        <title>The WGS of Solirubrobacter ginsenosidimutans DSM 21036.</title>
        <authorList>
            <person name="Jiang Z."/>
        </authorList>
    </citation>
    <scope>NUCLEOTIDE SEQUENCE</scope>
    <source>
        <strain evidence="3">DSM 21036</strain>
    </source>
</reference>
<dbReference type="InterPro" id="IPR023981">
    <property type="entry name" value="MftF"/>
</dbReference>
<gene>
    <name evidence="3" type="primary">mftF</name>
    <name evidence="3" type="ORF">OM076_16290</name>
</gene>
<organism evidence="3 4">
    <name type="scientific">Solirubrobacter ginsenosidimutans</name>
    <dbReference type="NCBI Taxonomy" id="490573"/>
    <lineage>
        <taxon>Bacteria</taxon>
        <taxon>Bacillati</taxon>
        <taxon>Actinomycetota</taxon>
        <taxon>Thermoleophilia</taxon>
        <taxon>Solirubrobacterales</taxon>
        <taxon>Solirubrobacteraceae</taxon>
        <taxon>Solirubrobacter</taxon>
    </lineage>
</organism>
<comment type="caution">
    <text evidence="3">The sequence shown here is derived from an EMBL/GenBank/DDBJ whole genome shotgun (WGS) entry which is preliminary data.</text>
</comment>
<evidence type="ECO:0000313" key="3">
    <source>
        <dbReference type="EMBL" id="MDA0161834.1"/>
    </source>
</evidence>
<dbReference type="NCBIfam" id="TIGR03965">
    <property type="entry name" value="mycofact_glyco"/>
    <property type="match status" value="1"/>
</dbReference>
<dbReference type="PANTHER" id="PTHR43685">
    <property type="entry name" value="GLYCOSYLTRANSFERASE"/>
    <property type="match status" value="1"/>
</dbReference>
<dbReference type="InterPro" id="IPR001173">
    <property type="entry name" value="Glyco_trans_2-like"/>
</dbReference>
<name>A0A9X3S0Z3_9ACTN</name>
<dbReference type="Proteomes" id="UP001149140">
    <property type="component" value="Unassembled WGS sequence"/>
</dbReference>
<dbReference type="AlphaFoldDB" id="A0A9X3S0Z3"/>
<dbReference type="RefSeq" id="WP_270041052.1">
    <property type="nucleotide sequence ID" value="NZ_JAPDOD010000014.1"/>
</dbReference>
<proteinExistence type="predicted"/>
<protein>
    <submittedName>
        <fullName evidence="3">Mycofactocin biosynthesis glycosyltransferase MftF</fullName>
    </submittedName>
</protein>
<dbReference type="InterPro" id="IPR050834">
    <property type="entry name" value="Glycosyltransf_2"/>
</dbReference>
<sequence>MTTLVFDPSARRLENGRVLLGGQPARRLRFTPAGARMVDAWRAGEPVGEGAGARRLAERLIDAGLAHPRPARGVVSVRDVAVVIPARDRTDALAACLARVGACGELVVVDDGSTDPAAVAAVVTKRCQATLSDHAPRIVRREVGGGPAAARNAGVAATAAPFVAFLDSDTLPTAGWLEPLVAHFADPRVGAVAARVRVPAGTSALAAYEAARSPLDLGPHPGIVGPGRRIGYVPAAALVVRRAALGERMRFGEDVDLVWRLAAAGWIVRYEPAAVVEHPHRATLRAWLAQRAAYGSSAGPLARRHPGKMRHVVAPRQALLPWALALANKPKLALTAAALEFAWHELAAQPREPAAPTPREPAAPAPREPAAPAPREPAAPAPREPAAPAPREPAAPAPREPAAPAPRDRAAPPRNPAPPPRGFARRREFAGLALESRARTARQIADAATRAHAPALLLTRRGRRFLAAAFVAGTAADWLTRRPALDPLRFGALRLADDLAYAAGVWKGCARARTPAPLVPSILAPDGKYPKLDCE</sequence>
<evidence type="ECO:0000256" key="1">
    <source>
        <dbReference type="SAM" id="MobiDB-lite"/>
    </source>
</evidence>
<keyword evidence="4" id="KW-1185">Reference proteome</keyword>
<dbReference type="EMBL" id="JAPDOD010000014">
    <property type="protein sequence ID" value="MDA0161834.1"/>
    <property type="molecule type" value="Genomic_DNA"/>
</dbReference>
<evidence type="ECO:0000313" key="4">
    <source>
        <dbReference type="Proteomes" id="UP001149140"/>
    </source>
</evidence>
<evidence type="ECO:0000259" key="2">
    <source>
        <dbReference type="Pfam" id="PF00535"/>
    </source>
</evidence>
<dbReference type="Pfam" id="PF00535">
    <property type="entry name" value="Glycos_transf_2"/>
    <property type="match status" value="1"/>
</dbReference>
<feature type="region of interest" description="Disordered" evidence="1">
    <location>
        <begin position="350"/>
        <end position="423"/>
    </location>
</feature>
<feature type="compositionally biased region" description="Pro residues" evidence="1">
    <location>
        <begin position="353"/>
        <end position="404"/>
    </location>
</feature>
<feature type="domain" description="Glycosyltransferase 2-like" evidence="2">
    <location>
        <begin position="82"/>
        <end position="202"/>
    </location>
</feature>
<dbReference type="InterPro" id="IPR029044">
    <property type="entry name" value="Nucleotide-diphossugar_trans"/>
</dbReference>